<comment type="caution">
    <text evidence="2">The sequence shown here is derived from an EMBL/GenBank/DDBJ whole genome shotgun (WGS) entry which is preliminary data.</text>
</comment>
<keyword evidence="3" id="KW-1185">Reference proteome</keyword>
<dbReference type="PANTHER" id="PTHR33734">
    <property type="entry name" value="LYSM DOMAIN-CONTAINING GPI-ANCHORED PROTEIN 2"/>
    <property type="match status" value="1"/>
</dbReference>
<name>A0A9Q0HGN9_9MAGN</name>
<accession>A0A9Q0HGN9</accession>
<dbReference type="Pfam" id="PF01476">
    <property type="entry name" value="LysM"/>
    <property type="match status" value="1"/>
</dbReference>
<dbReference type="OrthoDB" id="2107166at2759"/>
<dbReference type="SMART" id="SM00257">
    <property type="entry name" value="LysM"/>
    <property type="match status" value="1"/>
</dbReference>
<sequence length="203" mass="21811">MALGFTCNSTTTKTCESLIDYVSPSDTTLANISSLFGVTNFYSLLGANFSLSTPSNQSFAANDTIKIPFPYSCSNGIGISDKIPLYTVKSGDNWDYIATYVYSRISVVHYGHVVTKGSSVEQIAVEYGTDANTILELNGISNANQLQAKKVLDVPLTVCNLVVHKESEDFPLLVANGTYALTASNCIQCKCQPSISAYNPLST</sequence>
<dbReference type="InterPro" id="IPR036779">
    <property type="entry name" value="LysM_dom_sf"/>
</dbReference>
<proteinExistence type="predicted"/>
<dbReference type="InterPro" id="IPR018392">
    <property type="entry name" value="LysM"/>
</dbReference>
<evidence type="ECO:0000259" key="1">
    <source>
        <dbReference type="PROSITE" id="PS51782"/>
    </source>
</evidence>
<dbReference type="AlphaFoldDB" id="A0A9Q0HGN9"/>
<organism evidence="2 3">
    <name type="scientific">Protea cynaroides</name>
    <dbReference type="NCBI Taxonomy" id="273540"/>
    <lineage>
        <taxon>Eukaryota</taxon>
        <taxon>Viridiplantae</taxon>
        <taxon>Streptophyta</taxon>
        <taxon>Embryophyta</taxon>
        <taxon>Tracheophyta</taxon>
        <taxon>Spermatophyta</taxon>
        <taxon>Magnoliopsida</taxon>
        <taxon>Proteales</taxon>
        <taxon>Proteaceae</taxon>
        <taxon>Protea</taxon>
    </lineage>
</organism>
<dbReference type="Proteomes" id="UP001141806">
    <property type="component" value="Unassembled WGS sequence"/>
</dbReference>
<dbReference type="EMBL" id="JAMYWD010000008">
    <property type="protein sequence ID" value="KAJ4964360.1"/>
    <property type="molecule type" value="Genomic_DNA"/>
</dbReference>
<dbReference type="Gene3D" id="3.10.350.10">
    <property type="entry name" value="LysM domain"/>
    <property type="match status" value="1"/>
</dbReference>
<evidence type="ECO:0000313" key="3">
    <source>
        <dbReference type="Proteomes" id="UP001141806"/>
    </source>
</evidence>
<feature type="domain" description="LysM" evidence="1">
    <location>
        <begin position="110"/>
        <end position="154"/>
    </location>
</feature>
<gene>
    <name evidence="2" type="ORF">NE237_024299</name>
</gene>
<dbReference type="CDD" id="cd00118">
    <property type="entry name" value="LysM"/>
    <property type="match status" value="1"/>
</dbReference>
<dbReference type="PROSITE" id="PS51782">
    <property type="entry name" value="LYSM"/>
    <property type="match status" value="1"/>
</dbReference>
<protein>
    <recommendedName>
        <fullName evidence="1">LysM domain-containing protein</fullName>
    </recommendedName>
</protein>
<dbReference type="SUPFAM" id="SSF54106">
    <property type="entry name" value="LysM domain"/>
    <property type="match status" value="1"/>
</dbReference>
<reference evidence="2" key="1">
    <citation type="journal article" date="2023" name="Plant J.">
        <title>The genome of the king protea, Protea cynaroides.</title>
        <authorList>
            <person name="Chang J."/>
            <person name="Duong T.A."/>
            <person name="Schoeman C."/>
            <person name="Ma X."/>
            <person name="Roodt D."/>
            <person name="Barker N."/>
            <person name="Li Z."/>
            <person name="Van de Peer Y."/>
            <person name="Mizrachi E."/>
        </authorList>
    </citation>
    <scope>NUCLEOTIDE SEQUENCE</scope>
    <source>
        <tissue evidence="2">Young leaves</tissue>
    </source>
</reference>
<dbReference type="PANTHER" id="PTHR33734:SF11">
    <property type="entry name" value="LYSM DOMAIN-CONTAINING GPI-ANCHORED PROTEIN 2"/>
    <property type="match status" value="1"/>
</dbReference>
<evidence type="ECO:0000313" key="2">
    <source>
        <dbReference type="EMBL" id="KAJ4964360.1"/>
    </source>
</evidence>